<reference evidence="10 12" key="1">
    <citation type="submission" date="2017-10" db="EMBL/GenBank/DDBJ databases">
        <title>Effective Description of Clostridium neonatale sp. nov. linked to necrotizing enterocolitis in neonates and a clarification of species assignable to the genus Clostridium (Prazmowski 1880) emend. Lawson and Rainey 2016.</title>
        <authorList>
            <person name="Bernard K."/>
            <person name="Burdz T."/>
            <person name="Wiebe D."/>
            <person name="Balcewich B."/>
            <person name="Alfa M."/>
            <person name="Bernier A.-M."/>
        </authorList>
    </citation>
    <scope>NUCLEOTIDE SEQUENCE [LARGE SCALE GENOMIC DNA]</scope>
    <source>
        <strain evidence="10 12">LCDC99A005</strain>
    </source>
</reference>
<dbReference type="GO" id="GO:0016740">
    <property type="term" value="F:transferase activity"/>
    <property type="evidence" value="ECO:0007669"/>
    <property type="project" value="UniProtKB-KW"/>
</dbReference>
<keyword evidence="2" id="KW-0762">Sugar transport</keyword>
<organism evidence="10 12">
    <name type="scientific">Clostridium neonatale</name>
    <dbReference type="NCBI Taxonomy" id="137838"/>
    <lineage>
        <taxon>Bacteria</taxon>
        <taxon>Bacillati</taxon>
        <taxon>Bacillota</taxon>
        <taxon>Clostridia</taxon>
        <taxon>Eubacteriales</taxon>
        <taxon>Clostridiaceae</taxon>
        <taxon>Clostridium</taxon>
    </lineage>
</organism>
<evidence type="ECO:0000256" key="2">
    <source>
        <dbReference type="ARBA" id="ARBA00022597"/>
    </source>
</evidence>
<sequence>MEELEMQIMNIIVNAGDCKNHAYEALKKAKEKKYEEAEKEMELAEDAIARAHDYQTAMIQKEASGEKVEFSVLFVHAQDHLMTTMSEKNLIQEIIELRKSINC</sequence>
<evidence type="ECO:0000256" key="1">
    <source>
        <dbReference type="ARBA" id="ARBA00022448"/>
    </source>
</evidence>
<dbReference type="EMBL" id="UWJD01000002">
    <property type="protein sequence ID" value="VCT85746.1"/>
    <property type="molecule type" value="Genomic_DNA"/>
</dbReference>
<proteinExistence type="predicted"/>
<evidence type="ECO:0000313" key="12">
    <source>
        <dbReference type="Proteomes" id="UP000220840"/>
    </source>
</evidence>
<keyword evidence="1" id="KW-0813">Transport</keyword>
<dbReference type="GeneID" id="68878857"/>
<dbReference type="Proteomes" id="UP000220840">
    <property type="component" value="Unassembled WGS sequence"/>
</dbReference>
<feature type="binding site" evidence="6">
    <location>
        <position position="79"/>
    </location>
    <ligand>
        <name>Mg(2+)</name>
        <dbReference type="ChEBI" id="CHEBI:18420"/>
        <note>ligand shared between all trimeric partners</note>
    </ligand>
</feature>
<dbReference type="RefSeq" id="WP_058296508.1">
    <property type="nucleotide sequence ID" value="NZ_CAKJVD010000083.1"/>
</dbReference>
<evidence type="ECO:0000256" key="8">
    <source>
        <dbReference type="SAM" id="Coils"/>
    </source>
</evidence>
<dbReference type="SUPFAM" id="SSF46973">
    <property type="entry name" value="Enzyme IIa from lactose specific PTS, IIa-lac"/>
    <property type="match status" value="1"/>
</dbReference>
<name>A0A2A7MLI1_9CLOT</name>
<evidence type="ECO:0000313" key="11">
    <source>
        <dbReference type="EMBL" id="VCT85746.1"/>
    </source>
</evidence>
<reference evidence="9" key="3">
    <citation type="submission" date="2022-10" db="EMBL/GenBank/DDBJ databases">
        <authorList>
            <person name="Aires J."/>
            <person name="Mesa V."/>
        </authorList>
    </citation>
    <scope>NUCLEOTIDE SEQUENCE</scope>
    <source>
        <strain evidence="9">Clostridium neonatale JD116</strain>
    </source>
</reference>
<evidence type="ECO:0000313" key="13">
    <source>
        <dbReference type="Proteomes" id="UP000431451"/>
    </source>
</evidence>
<evidence type="ECO:0000256" key="3">
    <source>
        <dbReference type="ARBA" id="ARBA00022679"/>
    </source>
</evidence>
<dbReference type="PANTHER" id="PTHR34382">
    <property type="entry name" value="PTS SYSTEM N,N'-DIACETYLCHITOBIOSE-SPECIFIC EIIA COMPONENT"/>
    <property type="match status" value="1"/>
</dbReference>
<keyword evidence="6" id="KW-0460">Magnesium</keyword>
<accession>A0A2A7MLI1</accession>
<evidence type="ECO:0000313" key="10">
    <source>
        <dbReference type="EMBL" id="PEG32363.1"/>
    </source>
</evidence>
<dbReference type="STRING" id="137838.GCA_001458595_03875"/>
<evidence type="ECO:0000256" key="7">
    <source>
        <dbReference type="PROSITE-ProRule" id="PRU00418"/>
    </source>
</evidence>
<dbReference type="EMBL" id="CAMTCP010000111">
    <property type="protein sequence ID" value="CAI3566226.1"/>
    <property type="molecule type" value="Genomic_DNA"/>
</dbReference>
<keyword evidence="4" id="KW-0598">Phosphotransferase system</keyword>
<evidence type="ECO:0000256" key="6">
    <source>
        <dbReference type="PIRSR" id="PIRSR000699-2"/>
    </source>
</evidence>
<comment type="cofactor">
    <cofactor evidence="6">
        <name>Mg(2+)</name>
        <dbReference type="ChEBI" id="CHEBI:18420"/>
    </cofactor>
    <text evidence="6">Binds 1 Mg(2+) ion per trimer.</text>
</comment>
<reference evidence="11 13" key="2">
    <citation type="submission" date="2018-06" db="EMBL/GenBank/DDBJ databases">
        <authorList>
            <consortium name="IHU Genomes"/>
        </authorList>
    </citation>
    <scope>NUCLEOTIDE SEQUENCE [LARGE SCALE GENOMIC DNA]</scope>
    <source>
        <strain evidence="11 13">NEC25</strain>
    </source>
</reference>
<keyword evidence="12" id="KW-1185">Reference proteome</keyword>
<feature type="active site" description="Tele-phosphohistidine intermediate" evidence="5">
    <location>
        <position position="76"/>
    </location>
</feature>
<dbReference type="EMBL" id="PDCJ01000001">
    <property type="protein sequence ID" value="PEG32363.1"/>
    <property type="molecule type" value="Genomic_DNA"/>
</dbReference>
<dbReference type="OrthoDB" id="389577at2"/>
<dbReference type="Proteomes" id="UP000431451">
    <property type="component" value="Unassembled WGS sequence"/>
</dbReference>
<evidence type="ECO:0000256" key="4">
    <source>
        <dbReference type="ARBA" id="ARBA00022683"/>
    </source>
</evidence>
<dbReference type="InterPro" id="IPR036542">
    <property type="entry name" value="PTS_IIA_lac/cel_sf"/>
</dbReference>
<dbReference type="PANTHER" id="PTHR34382:SF7">
    <property type="entry name" value="PTS SYSTEM N,N'-DIACETYLCHITOBIOSE-SPECIFIC EIIA COMPONENT"/>
    <property type="match status" value="1"/>
</dbReference>
<gene>
    <name evidence="11" type="primary">licA_3</name>
    <name evidence="9" type="ORF">CNEO2_10244</name>
    <name evidence="11" type="ORF">CNEONATNEC25_03349</name>
    <name evidence="10" type="ORF">CQ394_11920</name>
</gene>
<feature type="coiled-coil region" evidence="8">
    <location>
        <begin position="20"/>
        <end position="54"/>
    </location>
</feature>
<dbReference type="Proteomes" id="UP001189143">
    <property type="component" value="Unassembled WGS sequence"/>
</dbReference>
<feature type="modified residue" description="Phosphohistidine; by HPr" evidence="7">
    <location>
        <position position="76"/>
    </location>
</feature>
<dbReference type="PIRSF" id="PIRSF000699">
    <property type="entry name" value="PTS_IILac_III"/>
    <property type="match status" value="1"/>
</dbReference>
<dbReference type="Gene3D" id="1.20.58.80">
    <property type="entry name" value="Phosphotransferase system, lactose/cellobiose-type IIA subunit"/>
    <property type="match status" value="1"/>
</dbReference>
<evidence type="ECO:0000256" key="5">
    <source>
        <dbReference type="PIRSR" id="PIRSR000699-1"/>
    </source>
</evidence>
<dbReference type="PROSITE" id="PS51095">
    <property type="entry name" value="PTS_EIIA_TYPE_3"/>
    <property type="match status" value="1"/>
</dbReference>
<dbReference type="InterPro" id="IPR003188">
    <property type="entry name" value="PTS_IIA_lac/cel"/>
</dbReference>
<dbReference type="Pfam" id="PF02255">
    <property type="entry name" value="PTS_IIA"/>
    <property type="match status" value="1"/>
</dbReference>
<dbReference type="GO" id="GO:0046872">
    <property type="term" value="F:metal ion binding"/>
    <property type="evidence" value="ECO:0007669"/>
    <property type="project" value="UniProtKB-KW"/>
</dbReference>
<evidence type="ECO:0000313" key="9">
    <source>
        <dbReference type="EMBL" id="CAI3566226.1"/>
    </source>
</evidence>
<dbReference type="EC" id="2.7.1.-" evidence="9 11"/>
<dbReference type="GO" id="GO:0009401">
    <property type="term" value="P:phosphoenolpyruvate-dependent sugar phosphotransferase system"/>
    <property type="evidence" value="ECO:0007669"/>
    <property type="project" value="UniProtKB-KW"/>
</dbReference>
<protein>
    <submittedName>
        <fullName evidence="11">Lichenan-specific phosphotransferase enzyme IIA component</fullName>
        <ecNumber evidence="9 11">2.7.1.-</ecNumber>
    </submittedName>
    <submittedName>
        <fullName evidence="10">PTS lactose/cellobiose transporter subunit IIA</fullName>
    </submittedName>
    <submittedName>
        <fullName evidence="9">PTS system, lactose/cellobiose-family IIA component</fullName>
    </submittedName>
</protein>
<keyword evidence="8" id="KW-0175">Coiled coil</keyword>
<keyword evidence="3 9" id="KW-0808">Transferase</keyword>
<keyword evidence="6" id="KW-0479">Metal-binding</keyword>
<dbReference type="AlphaFoldDB" id="A0A2A7MLI1"/>